<dbReference type="Gene3D" id="3.10.50.10">
    <property type="match status" value="1"/>
</dbReference>
<keyword evidence="3 4" id="KW-0147">Chitin-binding</keyword>
<dbReference type="InterPro" id="IPR017853">
    <property type="entry name" value="GH"/>
</dbReference>
<dbReference type="InterPro" id="IPR001223">
    <property type="entry name" value="Glyco_hydro18_cat"/>
</dbReference>
<keyword evidence="8" id="KW-1185">Reference proteome</keyword>
<feature type="disulfide bond" evidence="4">
    <location>
        <begin position="22"/>
        <end position="34"/>
    </location>
</feature>
<name>A0A6A5XPI0_9PLEO</name>
<dbReference type="Gene3D" id="3.30.60.10">
    <property type="entry name" value="Endochitinase-like"/>
    <property type="match status" value="1"/>
</dbReference>
<dbReference type="CDD" id="cd00035">
    <property type="entry name" value="ChtBD1"/>
    <property type="match status" value="1"/>
</dbReference>
<keyword evidence="4" id="KW-1015">Disulfide bond</keyword>
<proteinExistence type="inferred from homology"/>
<feature type="non-terminal residue" evidence="7">
    <location>
        <position position="412"/>
    </location>
</feature>
<dbReference type="InterPro" id="IPR018371">
    <property type="entry name" value="Chitin-binding_1_CS"/>
</dbReference>
<organism evidence="7 8">
    <name type="scientific">Aaosphaeria arxii CBS 175.79</name>
    <dbReference type="NCBI Taxonomy" id="1450172"/>
    <lineage>
        <taxon>Eukaryota</taxon>
        <taxon>Fungi</taxon>
        <taxon>Dikarya</taxon>
        <taxon>Ascomycota</taxon>
        <taxon>Pezizomycotina</taxon>
        <taxon>Dothideomycetes</taxon>
        <taxon>Pleosporomycetidae</taxon>
        <taxon>Pleosporales</taxon>
        <taxon>Pleosporales incertae sedis</taxon>
        <taxon>Aaosphaeria</taxon>
    </lineage>
</organism>
<dbReference type="SMART" id="SM00270">
    <property type="entry name" value="ChtBD1"/>
    <property type="match status" value="1"/>
</dbReference>
<evidence type="ECO:0000313" key="8">
    <source>
        <dbReference type="Proteomes" id="UP000799778"/>
    </source>
</evidence>
<dbReference type="Gene3D" id="3.20.20.80">
    <property type="entry name" value="Glycosidases"/>
    <property type="match status" value="1"/>
</dbReference>
<dbReference type="InterPro" id="IPR050314">
    <property type="entry name" value="Glycosyl_Hydrlase_18"/>
</dbReference>
<comment type="similarity">
    <text evidence="1">Belongs to the glycosyl hydrolase 18 family. Chitinase class V subfamily.</text>
</comment>
<reference evidence="7" key="1">
    <citation type="journal article" date="2020" name="Stud. Mycol.">
        <title>101 Dothideomycetes genomes: a test case for predicting lifestyles and emergence of pathogens.</title>
        <authorList>
            <person name="Haridas S."/>
            <person name="Albert R."/>
            <person name="Binder M."/>
            <person name="Bloem J."/>
            <person name="Labutti K."/>
            <person name="Salamov A."/>
            <person name="Andreopoulos B."/>
            <person name="Baker S."/>
            <person name="Barry K."/>
            <person name="Bills G."/>
            <person name="Bluhm B."/>
            <person name="Cannon C."/>
            <person name="Castanera R."/>
            <person name="Culley D."/>
            <person name="Daum C."/>
            <person name="Ezra D."/>
            <person name="Gonzalez J."/>
            <person name="Henrissat B."/>
            <person name="Kuo A."/>
            <person name="Liang C."/>
            <person name="Lipzen A."/>
            <person name="Lutzoni F."/>
            <person name="Magnuson J."/>
            <person name="Mondo S."/>
            <person name="Nolan M."/>
            <person name="Ohm R."/>
            <person name="Pangilinan J."/>
            <person name="Park H.-J."/>
            <person name="Ramirez L."/>
            <person name="Alfaro M."/>
            <person name="Sun H."/>
            <person name="Tritt A."/>
            <person name="Yoshinaga Y."/>
            <person name="Zwiers L.-H."/>
            <person name="Turgeon B."/>
            <person name="Goodwin S."/>
            <person name="Spatafora J."/>
            <person name="Crous P."/>
            <person name="Grigoriev I."/>
        </authorList>
    </citation>
    <scope>NUCLEOTIDE SEQUENCE</scope>
    <source>
        <strain evidence="7">CBS 175.79</strain>
    </source>
</reference>
<dbReference type="SUPFAM" id="SSF54556">
    <property type="entry name" value="Chitinase insertion domain"/>
    <property type="match status" value="1"/>
</dbReference>
<evidence type="ECO:0000313" key="7">
    <source>
        <dbReference type="EMBL" id="KAF2014747.1"/>
    </source>
</evidence>
<evidence type="ECO:0000256" key="1">
    <source>
        <dbReference type="ARBA" id="ARBA00008682"/>
    </source>
</evidence>
<comment type="caution">
    <text evidence="4">Lacks conserved residue(s) required for the propagation of feature annotation.</text>
</comment>
<dbReference type="InterPro" id="IPR029070">
    <property type="entry name" value="Chitinase_insertion_sf"/>
</dbReference>
<dbReference type="Pfam" id="PF00704">
    <property type="entry name" value="Glyco_hydro_18"/>
    <property type="match status" value="1"/>
</dbReference>
<evidence type="ECO:0000259" key="6">
    <source>
        <dbReference type="PROSITE" id="PS51910"/>
    </source>
</evidence>
<evidence type="ECO:0000259" key="5">
    <source>
        <dbReference type="PROSITE" id="PS50941"/>
    </source>
</evidence>
<dbReference type="EMBL" id="ML978070">
    <property type="protein sequence ID" value="KAF2014747.1"/>
    <property type="molecule type" value="Genomic_DNA"/>
</dbReference>
<keyword evidence="7" id="KW-0378">Hydrolase</keyword>
<feature type="domain" description="GH18" evidence="6">
    <location>
        <begin position="74"/>
        <end position="412"/>
    </location>
</feature>
<dbReference type="InterPro" id="IPR001002">
    <property type="entry name" value="Chitin-bd_1"/>
</dbReference>
<dbReference type="PROSITE" id="PS00026">
    <property type="entry name" value="CHIT_BIND_I_1"/>
    <property type="match status" value="1"/>
</dbReference>
<dbReference type="PROSITE" id="PS51257">
    <property type="entry name" value="PROKAR_LIPOPROTEIN"/>
    <property type="match status" value="1"/>
</dbReference>
<evidence type="ECO:0000256" key="3">
    <source>
        <dbReference type="ARBA" id="ARBA00022669"/>
    </source>
</evidence>
<sequence>MKQNCAAKAPCGIDSKDGKATCPLNGCCSSWGSCGFTDTFCTTGPGDTCQKNFGTCGIPAKPSCGQIANSATNGRHIGYYQGWNVRTRDCDKVWPSQLSTSGLTHLVYAYASIDDQTFQIKPDHPADADLYHQFTALKTDRLKTWIAVGGWTFSDPTSPTYHTWSKLASTALYRKAFVTSVVEFMTKYGFQGLDVAWEFPANPDRGGNDNDTQNMIALMKDLKQAFGSNFGLSTVLPADYVYLQGVDPLALHPYVDWFNFLSYDFHGPWELNSMFMKAKLRPHTSLLEIDNKLTPLWFNKVDASKINLGIAYYGRGFSADRNCLNVGCDAYGIGQQGSCTKQPGIMSNIEIHRLVEEKKLKPVLLKDEAVKQITWDDQWWSYDDNETAAMKLAFANTRCLGGVFSWAMDYDA</sequence>
<dbReference type="InterPro" id="IPR011583">
    <property type="entry name" value="Chitinase_II/V-like_cat"/>
</dbReference>
<accession>A0A6A5XPI0</accession>
<dbReference type="EC" id="3.2.1.14" evidence="2"/>
<dbReference type="OrthoDB" id="73875at2759"/>
<protein>
    <recommendedName>
        <fullName evidence="2">chitinase</fullName>
        <ecNumber evidence="2">3.2.1.14</ecNumber>
    </recommendedName>
</protein>
<dbReference type="GO" id="GO:0008061">
    <property type="term" value="F:chitin binding"/>
    <property type="evidence" value="ECO:0007669"/>
    <property type="project" value="UniProtKB-UniRule"/>
</dbReference>
<dbReference type="PANTHER" id="PTHR11177:SF333">
    <property type="entry name" value="CHITINASE"/>
    <property type="match status" value="1"/>
</dbReference>
<dbReference type="AlphaFoldDB" id="A0A6A5XPI0"/>
<dbReference type="GO" id="GO:0008843">
    <property type="term" value="F:endochitinase activity"/>
    <property type="evidence" value="ECO:0007669"/>
    <property type="project" value="UniProtKB-EC"/>
</dbReference>
<dbReference type="SMART" id="SM00636">
    <property type="entry name" value="Glyco_18"/>
    <property type="match status" value="1"/>
</dbReference>
<gene>
    <name evidence="7" type="ORF">BU24DRAFT_482313</name>
</gene>
<dbReference type="SUPFAM" id="SSF57016">
    <property type="entry name" value="Plant lectins/antimicrobial peptides"/>
    <property type="match status" value="1"/>
</dbReference>
<dbReference type="GO" id="GO:0005975">
    <property type="term" value="P:carbohydrate metabolic process"/>
    <property type="evidence" value="ECO:0007669"/>
    <property type="project" value="InterPro"/>
</dbReference>
<dbReference type="PROSITE" id="PS50941">
    <property type="entry name" value="CHIT_BIND_I_2"/>
    <property type="match status" value="1"/>
</dbReference>
<dbReference type="InterPro" id="IPR036861">
    <property type="entry name" value="Endochitinase-like_sf"/>
</dbReference>
<dbReference type="GeneID" id="54290630"/>
<dbReference type="SUPFAM" id="SSF51445">
    <property type="entry name" value="(Trans)glycosidases"/>
    <property type="match status" value="1"/>
</dbReference>
<evidence type="ECO:0000256" key="2">
    <source>
        <dbReference type="ARBA" id="ARBA00012729"/>
    </source>
</evidence>
<feature type="domain" description="Chitin-binding type-1" evidence="5">
    <location>
        <begin position="8"/>
        <end position="58"/>
    </location>
</feature>
<dbReference type="Proteomes" id="UP000799778">
    <property type="component" value="Unassembled WGS sequence"/>
</dbReference>
<dbReference type="RefSeq" id="XP_033383086.1">
    <property type="nucleotide sequence ID" value="XM_033533233.1"/>
</dbReference>
<dbReference type="PROSITE" id="PS51910">
    <property type="entry name" value="GH18_2"/>
    <property type="match status" value="1"/>
</dbReference>
<feature type="disulfide bond" evidence="4">
    <location>
        <begin position="27"/>
        <end position="41"/>
    </location>
</feature>
<evidence type="ECO:0000256" key="4">
    <source>
        <dbReference type="PROSITE-ProRule" id="PRU00261"/>
    </source>
</evidence>
<dbReference type="PANTHER" id="PTHR11177">
    <property type="entry name" value="CHITINASE"/>
    <property type="match status" value="1"/>
</dbReference>